<protein>
    <submittedName>
        <fullName evidence="1">DNA-binding MarR family transcriptional regulator</fullName>
    </submittedName>
</protein>
<keyword evidence="1" id="KW-0238">DNA-binding</keyword>
<name>A0A1E3EPU4_BRAEL</name>
<accession>A0A1E3EPU4</accession>
<dbReference type="GO" id="GO:0003677">
    <property type="term" value="F:DNA binding"/>
    <property type="evidence" value="ECO:0007669"/>
    <property type="project" value="UniProtKB-KW"/>
</dbReference>
<dbReference type="OrthoDB" id="8239247at2"/>
<dbReference type="eggNOG" id="ENOG5031P7A">
    <property type="taxonomic scope" value="Bacteria"/>
</dbReference>
<dbReference type="GO" id="GO:0042651">
    <property type="term" value="C:thylakoid membrane"/>
    <property type="evidence" value="ECO:0007669"/>
    <property type="project" value="InterPro"/>
</dbReference>
<dbReference type="GeneID" id="92955313"/>
<evidence type="ECO:0000313" key="1">
    <source>
        <dbReference type="EMBL" id="MBP1298150.1"/>
    </source>
</evidence>
<dbReference type="Proteomes" id="UP000673383">
    <property type="component" value="Unassembled WGS sequence"/>
</dbReference>
<dbReference type="Pfam" id="PF18032">
    <property type="entry name" value="FRP"/>
    <property type="match status" value="1"/>
</dbReference>
<dbReference type="AlphaFoldDB" id="A0A1E3EPU4"/>
<sequence>MYRDLQWSPAEKKIARKAYDSAVECALAKVMVEFKSRAVAAATPSEMWEVGEYLHQQRRELDEMFDYRYSQLPLVFARLIREQHLDEALLAGLSDEKRQVIRSILSLAER</sequence>
<dbReference type="RefSeq" id="WP_018271221.1">
    <property type="nucleotide sequence ID" value="NZ_BJNL01000001.1"/>
</dbReference>
<evidence type="ECO:0000313" key="2">
    <source>
        <dbReference type="Proteomes" id="UP000673383"/>
    </source>
</evidence>
<reference evidence="1" key="1">
    <citation type="submission" date="2021-02" db="EMBL/GenBank/DDBJ databases">
        <title>Genomic Encyclopedia of Type Strains, Phase IV (KMG-V): Genome sequencing to study the core and pangenomes of soil and plant-associated prokaryotes.</title>
        <authorList>
            <person name="Whitman W."/>
        </authorList>
    </citation>
    <scope>NUCLEOTIDE SEQUENCE</scope>
    <source>
        <strain evidence="1">USDA 406</strain>
    </source>
</reference>
<gene>
    <name evidence="1" type="ORF">JOH49_007903</name>
</gene>
<dbReference type="EMBL" id="JAFICZ010000001">
    <property type="protein sequence ID" value="MBP1298150.1"/>
    <property type="molecule type" value="Genomic_DNA"/>
</dbReference>
<proteinExistence type="predicted"/>
<organism evidence="1 2">
    <name type="scientific">Bradyrhizobium elkanii</name>
    <dbReference type="NCBI Taxonomy" id="29448"/>
    <lineage>
        <taxon>Bacteria</taxon>
        <taxon>Pseudomonadati</taxon>
        <taxon>Pseudomonadota</taxon>
        <taxon>Alphaproteobacteria</taxon>
        <taxon>Hyphomicrobiales</taxon>
        <taxon>Nitrobacteraceae</taxon>
        <taxon>Bradyrhizobium</taxon>
    </lineage>
</organism>
<dbReference type="Gene3D" id="6.10.140.1840">
    <property type="match status" value="1"/>
</dbReference>
<dbReference type="InterPro" id="IPR041601">
    <property type="entry name" value="FRP"/>
</dbReference>
<comment type="caution">
    <text evidence="1">The sequence shown here is derived from an EMBL/GenBank/DDBJ whole genome shotgun (WGS) entry which is preliminary data.</text>
</comment>
<dbReference type="InterPro" id="IPR053747">
    <property type="entry name" value="Fluoresc_Recovery_Reg"/>
</dbReference>